<organism evidence="1">
    <name type="scientific">marine metagenome</name>
    <dbReference type="NCBI Taxonomy" id="408172"/>
    <lineage>
        <taxon>unclassified sequences</taxon>
        <taxon>metagenomes</taxon>
        <taxon>ecological metagenomes</taxon>
    </lineage>
</organism>
<proteinExistence type="predicted"/>
<sequence>MEGRFTAPGKIILFGEHAVVYGKPA</sequence>
<dbReference type="AlphaFoldDB" id="A0A382PNK8"/>
<gene>
    <name evidence="1" type="ORF">METZ01_LOCUS327798</name>
</gene>
<evidence type="ECO:0008006" key="2">
    <source>
        <dbReference type="Google" id="ProtNLM"/>
    </source>
</evidence>
<dbReference type="Gene3D" id="3.30.230.10">
    <property type="match status" value="1"/>
</dbReference>
<name>A0A382PNK8_9ZZZZ</name>
<dbReference type="InterPro" id="IPR014721">
    <property type="entry name" value="Ribsml_uS5_D2-typ_fold_subgr"/>
</dbReference>
<reference evidence="1" key="1">
    <citation type="submission" date="2018-05" db="EMBL/GenBank/DDBJ databases">
        <authorList>
            <person name="Lanie J.A."/>
            <person name="Ng W.-L."/>
            <person name="Kazmierczak K.M."/>
            <person name="Andrzejewski T.M."/>
            <person name="Davidsen T.M."/>
            <person name="Wayne K.J."/>
            <person name="Tettelin H."/>
            <person name="Glass J.I."/>
            <person name="Rusch D."/>
            <person name="Podicherti R."/>
            <person name="Tsui H.-C.T."/>
            <person name="Winkler M.E."/>
        </authorList>
    </citation>
    <scope>NUCLEOTIDE SEQUENCE</scope>
</reference>
<accession>A0A382PNK8</accession>
<feature type="non-terminal residue" evidence="1">
    <location>
        <position position="25"/>
    </location>
</feature>
<dbReference type="InterPro" id="IPR020568">
    <property type="entry name" value="Ribosomal_Su5_D2-typ_SF"/>
</dbReference>
<evidence type="ECO:0000313" key="1">
    <source>
        <dbReference type="EMBL" id="SVC74944.1"/>
    </source>
</evidence>
<dbReference type="EMBL" id="UINC01108672">
    <property type="protein sequence ID" value="SVC74944.1"/>
    <property type="molecule type" value="Genomic_DNA"/>
</dbReference>
<protein>
    <recommendedName>
        <fullName evidence="2">Mevalonate kinase</fullName>
    </recommendedName>
</protein>
<dbReference type="SUPFAM" id="SSF54211">
    <property type="entry name" value="Ribosomal protein S5 domain 2-like"/>
    <property type="match status" value="1"/>
</dbReference>